<dbReference type="Gene3D" id="3.90.550.10">
    <property type="entry name" value="Spore Coat Polysaccharide Biosynthesis Protein SpsA, Chain A"/>
    <property type="match status" value="1"/>
</dbReference>
<evidence type="ECO:0000256" key="6">
    <source>
        <dbReference type="ARBA" id="ARBA00048493"/>
    </source>
</evidence>
<dbReference type="Pfam" id="PF01704">
    <property type="entry name" value="UDPGP"/>
    <property type="match status" value="1"/>
</dbReference>
<evidence type="ECO:0000313" key="8">
    <source>
        <dbReference type="Proteomes" id="UP000193411"/>
    </source>
</evidence>
<dbReference type="InterPro" id="IPR002618">
    <property type="entry name" value="UDPGP_fam"/>
</dbReference>
<dbReference type="Proteomes" id="UP000193411">
    <property type="component" value="Unassembled WGS sequence"/>
</dbReference>
<reference evidence="7 8" key="1">
    <citation type="submission" date="2016-07" db="EMBL/GenBank/DDBJ databases">
        <title>Pervasive Adenine N6-methylation of Active Genes in Fungi.</title>
        <authorList>
            <consortium name="DOE Joint Genome Institute"/>
            <person name="Mondo S.J."/>
            <person name="Dannebaum R.O."/>
            <person name="Kuo R.C."/>
            <person name="Labutti K."/>
            <person name="Haridas S."/>
            <person name="Kuo A."/>
            <person name="Salamov A."/>
            <person name="Ahrendt S.R."/>
            <person name="Lipzen A."/>
            <person name="Sullivan W."/>
            <person name="Andreopoulos W.B."/>
            <person name="Clum A."/>
            <person name="Lindquist E."/>
            <person name="Daum C."/>
            <person name="Ramamoorthy G.K."/>
            <person name="Gryganskyi A."/>
            <person name="Culley D."/>
            <person name="Magnuson J.K."/>
            <person name="James T.Y."/>
            <person name="O'Malley M.A."/>
            <person name="Stajich J.E."/>
            <person name="Spatafora J.W."/>
            <person name="Visel A."/>
            <person name="Grigoriev I.V."/>
        </authorList>
    </citation>
    <scope>NUCLEOTIDE SEQUENCE [LARGE SCALE GENOMIC DNA]</scope>
    <source>
        <strain evidence="7 8">PL171</strain>
    </source>
</reference>
<dbReference type="STRING" id="765915.A0A1Y2HWR8"/>
<sequence>TAVTLAHYDAIKAKYDAAGQGHVFAFWAKLADPEKLALLQQLSQADPHRVNRIYEKAMQASHIDASTTKIDPLPASVFLSTANASKDQLAKFHDAGMAAIKQGKVAVLLMAGGQGTRLGSKDPKGCFNIGLPSAKSLFQLQAERLSRLQTIAGGTLPWYVMVSGPTRKDTVAFFEKHAFFGLNKEHVHFFEQGTLPALDKDGKIFLESMGKLSVAPDGNGGVYAALETEGILAHMKQHGVEYIHAYCVDNCLVKVADPVFLGYNILNGSEVGAKTVRKTDPKEPVGVVCLRNGKYGVVEYSEIPESVSAAQNADGSLKLSAANIANHFYTRAFLERVKEFEGQLEYHVAHKKIAHVNVASGEQITPSSPNGVKMELFIFDVFPFCKTFSVFEGERRDEFSPLKNKDGVDSPVTSRRDILDLHRRYLTAAGATLADGVEVEVSPLVSYAGEGLEAFKGKKFTETTHLQ</sequence>
<dbReference type="OrthoDB" id="532420at2759"/>
<comment type="pathway">
    <text evidence="1">Nucleotide-sugar biosynthesis; UDP-N-acetyl-alpha-D-glucosamine biosynthesis; UDP-N-acetyl-alpha-D-glucosamine from N-acetyl-alpha-D-glucosamine 1-phosphate: step 1/1.</text>
</comment>
<dbReference type="EC" id="2.7.7.23" evidence="3"/>
<dbReference type="InterPro" id="IPR039741">
    <property type="entry name" value="UDP-sugar_pyrophosphorylase"/>
</dbReference>
<organism evidence="7 8">
    <name type="scientific">Catenaria anguillulae PL171</name>
    <dbReference type="NCBI Taxonomy" id="765915"/>
    <lineage>
        <taxon>Eukaryota</taxon>
        <taxon>Fungi</taxon>
        <taxon>Fungi incertae sedis</taxon>
        <taxon>Blastocladiomycota</taxon>
        <taxon>Blastocladiomycetes</taxon>
        <taxon>Blastocladiales</taxon>
        <taxon>Catenariaceae</taxon>
        <taxon>Catenaria</taxon>
    </lineage>
</organism>
<dbReference type="PANTHER" id="PTHR11952">
    <property type="entry name" value="UDP- GLUCOSE PYROPHOSPHORYLASE"/>
    <property type="match status" value="1"/>
</dbReference>
<protein>
    <recommendedName>
        <fullName evidence="3">UDP-N-acetylglucosamine diphosphorylase</fullName>
        <ecNumber evidence="3">2.7.7.23</ecNumber>
    </recommendedName>
</protein>
<comment type="catalytic activity">
    <reaction evidence="6">
        <text>N-acetyl-alpha-D-glucosamine 1-phosphate + UTP + H(+) = UDP-N-acetyl-alpha-D-glucosamine + diphosphate</text>
        <dbReference type="Rhea" id="RHEA:13509"/>
        <dbReference type="ChEBI" id="CHEBI:15378"/>
        <dbReference type="ChEBI" id="CHEBI:33019"/>
        <dbReference type="ChEBI" id="CHEBI:46398"/>
        <dbReference type="ChEBI" id="CHEBI:57705"/>
        <dbReference type="ChEBI" id="CHEBI:57776"/>
        <dbReference type="EC" id="2.7.7.23"/>
    </reaction>
</comment>
<dbReference type="AlphaFoldDB" id="A0A1Y2HWR8"/>
<evidence type="ECO:0000256" key="1">
    <source>
        <dbReference type="ARBA" id="ARBA00005208"/>
    </source>
</evidence>
<comment type="caution">
    <text evidence="7">The sequence shown here is derived from an EMBL/GenBank/DDBJ whole genome shotgun (WGS) entry which is preliminary data.</text>
</comment>
<dbReference type="EMBL" id="MCFL01000006">
    <property type="protein sequence ID" value="ORZ39048.1"/>
    <property type="molecule type" value="Genomic_DNA"/>
</dbReference>
<comment type="similarity">
    <text evidence="2">Belongs to the UDPGP type 1 family.</text>
</comment>
<keyword evidence="5" id="KW-0548">Nucleotidyltransferase</keyword>
<name>A0A1Y2HWR8_9FUNG</name>
<keyword evidence="8" id="KW-1185">Reference proteome</keyword>
<dbReference type="PANTHER" id="PTHR11952:SF2">
    <property type="entry name" value="LD24639P"/>
    <property type="match status" value="1"/>
</dbReference>
<evidence type="ECO:0000256" key="5">
    <source>
        <dbReference type="ARBA" id="ARBA00022695"/>
    </source>
</evidence>
<accession>A0A1Y2HWR8</accession>
<evidence type="ECO:0000256" key="3">
    <source>
        <dbReference type="ARBA" id="ARBA00012457"/>
    </source>
</evidence>
<keyword evidence="4 7" id="KW-0808">Transferase</keyword>
<dbReference type="GO" id="GO:0006048">
    <property type="term" value="P:UDP-N-acetylglucosamine biosynthetic process"/>
    <property type="evidence" value="ECO:0007669"/>
    <property type="project" value="TreeGrafter"/>
</dbReference>
<proteinExistence type="inferred from homology"/>
<feature type="non-terminal residue" evidence="7">
    <location>
        <position position="1"/>
    </location>
</feature>
<dbReference type="SUPFAM" id="SSF53448">
    <property type="entry name" value="Nucleotide-diphospho-sugar transferases"/>
    <property type="match status" value="1"/>
</dbReference>
<evidence type="ECO:0000256" key="4">
    <source>
        <dbReference type="ARBA" id="ARBA00022679"/>
    </source>
</evidence>
<gene>
    <name evidence="7" type="ORF">BCR44DRAFT_33327</name>
</gene>
<dbReference type="GO" id="GO:0003977">
    <property type="term" value="F:UDP-N-acetylglucosamine diphosphorylase activity"/>
    <property type="evidence" value="ECO:0007669"/>
    <property type="project" value="UniProtKB-EC"/>
</dbReference>
<evidence type="ECO:0000256" key="2">
    <source>
        <dbReference type="ARBA" id="ARBA00010401"/>
    </source>
</evidence>
<evidence type="ECO:0000313" key="7">
    <source>
        <dbReference type="EMBL" id="ORZ39048.1"/>
    </source>
</evidence>
<dbReference type="CDD" id="cd04193">
    <property type="entry name" value="UDPGlcNAc_PPase"/>
    <property type="match status" value="1"/>
</dbReference>
<dbReference type="InterPro" id="IPR029044">
    <property type="entry name" value="Nucleotide-diphossugar_trans"/>
</dbReference>
<dbReference type="FunFam" id="3.90.550.10:FF:000075">
    <property type="entry name" value="Probable UDP-N-acetylglucosamine pyrophosphorylase"/>
    <property type="match status" value="1"/>
</dbReference>